<dbReference type="InterPro" id="IPR020575">
    <property type="entry name" value="Hsp90_N"/>
</dbReference>
<keyword evidence="5" id="KW-0346">Stress response</keyword>
<sequence>MDEAFIPLHIAMTSNGMIAEINQLLNLIINTFYSNKEIFLRELISNASDALDKIRFENLTDKSKLDAQPELFIHIVPDLAIVPRLFTKSALGIKRSRQPHLQREVLVPGHSSFMMDELEYTTQQLEKLTIYCNKLGLSYLRSSISTNTLFETCNSGRGLRSIVSDHSTDITKILVEVLTESSGYLGRYLALVILGVGCTVWYVVEPAPMIDTPVSSILGNVFTYENFTDLNYRPPGFQVAKFLETGDVSSPVESVVNDSTLIELTIPASGPVLTAVGLGIMLSFSLAAGLVPTASGWT</sequence>
<dbReference type="EMBL" id="JACGWO010000015">
    <property type="protein sequence ID" value="KAK4412329.1"/>
    <property type="molecule type" value="Genomic_DNA"/>
</dbReference>
<evidence type="ECO:0000256" key="1">
    <source>
        <dbReference type="ARBA" id="ARBA00008239"/>
    </source>
</evidence>
<dbReference type="GO" id="GO:0005524">
    <property type="term" value="F:ATP binding"/>
    <property type="evidence" value="ECO:0007669"/>
    <property type="project" value="UniProtKB-KW"/>
</dbReference>
<keyword evidence="3" id="KW-0067">ATP-binding</keyword>
<dbReference type="GO" id="GO:0016887">
    <property type="term" value="F:ATP hydrolysis activity"/>
    <property type="evidence" value="ECO:0007669"/>
    <property type="project" value="InterPro"/>
</dbReference>
<comment type="similarity">
    <text evidence="1">Belongs to the heat shock protein 90 family.</text>
</comment>
<dbReference type="GO" id="GO:0140662">
    <property type="term" value="F:ATP-dependent protein folding chaperone"/>
    <property type="evidence" value="ECO:0007669"/>
    <property type="project" value="InterPro"/>
</dbReference>
<dbReference type="PANTHER" id="PTHR11528">
    <property type="entry name" value="HEAT SHOCK PROTEIN 90 FAMILY MEMBER"/>
    <property type="match status" value="1"/>
</dbReference>
<evidence type="ECO:0000313" key="5">
    <source>
        <dbReference type="EMBL" id="KAK4412329.1"/>
    </source>
</evidence>
<dbReference type="SUPFAM" id="SSF55874">
    <property type="entry name" value="ATPase domain of HSP90 chaperone/DNA topoisomerase II/histidine kinase"/>
    <property type="match status" value="1"/>
</dbReference>
<comment type="caution">
    <text evidence="5">The sequence shown here is derived from an EMBL/GenBank/DDBJ whole genome shotgun (WGS) entry which is preliminary data.</text>
</comment>
<dbReference type="InterPro" id="IPR019805">
    <property type="entry name" value="Heat_shock_protein_90_CS"/>
</dbReference>
<dbReference type="GO" id="GO:0051082">
    <property type="term" value="F:unfolded protein binding"/>
    <property type="evidence" value="ECO:0007669"/>
    <property type="project" value="InterPro"/>
</dbReference>
<dbReference type="InterPro" id="IPR001404">
    <property type="entry name" value="Hsp90_fam"/>
</dbReference>
<evidence type="ECO:0000313" key="6">
    <source>
        <dbReference type="Proteomes" id="UP001293254"/>
    </source>
</evidence>
<evidence type="ECO:0000256" key="2">
    <source>
        <dbReference type="ARBA" id="ARBA00022741"/>
    </source>
</evidence>
<dbReference type="Gene3D" id="3.30.565.10">
    <property type="entry name" value="Histidine kinase-like ATPase, C-terminal domain"/>
    <property type="match status" value="1"/>
</dbReference>
<proteinExistence type="inferred from homology"/>
<dbReference type="InterPro" id="IPR036890">
    <property type="entry name" value="HATPase_C_sf"/>
</dbReference>
<accession>A0AAE1XIF8</accession>
<organism evidence="5 6">
    <name type="scientific">Sesamum alatum</name>
    <dbReference type="NCBI Taxonomy" id="300844"/>
    <lineage>
        <taxon>Eukaryota</taxon>
        <taxon>Viridiplantae</taxon>
        <taxon>Streptophyta</taxon>
        <taxon>Embryophyta</taxon>
        <taxon>Tracheophyta</taxon>
        <taxon>Spermatophyta</taxon>
        <taxon>Magnoliopsida</taxon>
        <taxon>eudicotyledons</taxon>
        <taxon>Gunneridae</taxon>
        <taxon>Pentapetalae</taxon>
        <taxon>asterids</taxon>
        <taxon>lamiids</taxon>
        <taxon>Lamiales</taxon>
        <taxon>Pedaliaceae</taxon>
        <taxon>Sesamum</taxon>
    </lineage>
</organism>
<reference evidence="5" key="1">
    <citation type="submission" date="2020-06" db="EMBL/GenBank/DDBJ databases">
        <authorList>
            <person name="Li T."/>
            <person name="Hu X."/>
            <person name="Zhang T."/>
            <person name="Song X."/>
            <person name="Zhang H."/>
            <person name="Dai N."/>
            <person name="Sheng W."/>
            <person name="Hou X."/>
            <person name="Wei L."/>
        </authorList>
    </citation>
    <scope>NUCLEOTIDE SEQUENCE</scope>
    <source>
        <strain evidence="5">3651</strain>
        <tissue evidence="5">Leaf</tissue>
    </source>
</reference>
<dbReference type="Proteomes" id="UP001293254">
    <property type="component" value="Unassembled WGS sequence"/>
</dbReference>
<evidence type="ECO:0000256" key="3">
    <source>
        <dbReference type="ARBA" id="ARBA00022840"/>
    </source>
</evidence>
<keyword evidence="2" id="KW-0547">Nucleotide-binding</keyword>
<keyword evidence="4" id="KW-0143">Chaperone</keyword>
<dbReference type="PRINTS" id="PR00775">
    <property type="entry name" value="HEATSHOCK90"/>
</dbReference>
<name>A0AAE1XIF8_9LAMI</name>
<keyword evidence="6" id="KW-1185">Reference proteome</keyword>
<reference evidence="5" key="2">
    <citation type="journal article" date="2024" name="Plant">
        <title>Genomic evolution and insights into agronomic trait innovations of Sesamum species.</title>
        <authorList>
            <person name="Miao H."/>
            <person name="Wang L."/>
            <person name="Qu L."/>
            <person name="Liu H."/>
            <person name="Sun Y."/>
            <person name="Le M."/>
            <person name="Wang Q."/>
            <person name="Wei S."/>
            <person name="Zheng Y."/>
            <person name="Lin W."/>
            <person name="Duan Y."/>
            <person name="Cao H."/>
            <person name="Xiong S."/>
            <person name="Wang X."/>
            <person name="Wei L."/>
            <person name="Li C."/>
            <person name="Ma Q."/>
            <person name="Ju M."/>
            <person name="Zhao R."/>
            <person name="Li G."/>
            <person name="Mu C."/>
            <person name="Tian Q."/>
            <person name="Mei H."/>
            <person name="Zhang T."/>
            <person name="Gao T."/>
            <person name="Zhang H."/>
        </authorList>
    </citation>
    <scope>NUCLEOTIDE SEQUENCE</scope>
    <source>
        <strain evidence="5">3651</strain>
    </source>
</reference>
<dbReference type="AlphaFoldDB" id="A0AAE1XIF8"/>
<gene>
    <name evidence="5" type="ORF">Salat_2984500</name>
</gene>
<dbReference type="PROSITE" id="PS00298">
    <property type="entry name" value="HSP90"/>
    <property type="match status" value="1"/>
</dbReference>
<protein>
    <submittedName>
        <fullName evidence="5">Heat shock protein 81-1</fullName>
    </submittedName>
</protein>
<evidence type="ECO:0000256" key="4">
    <source>
        <dbReference type="ARBA" id="ARBA00023186"/>
    </source>
</evidence>